<dbReference type="InParanoid" id="A0A507BPE7"/>
<dbReference type="AlphaFoldDB" id="A0A507BPE7"/>
<keyword evidence="3" id="KW-1185">Reference proteome</keyword>
<protein>
    <submittedName>
        <fullName evidence="2">Uncharacterized protein</fullName>
    </submittedName>
</protein>
<name>A0A507BPE7_9PEZI</name>
<keyword evidence="1" id="KW-1133">Transmembrane helix</keyword>
<keyword evidence="1" id="KW-0472">Membrane</keyword>
<accession>A0A507BPE7</accession>
<keyword evidence="1" id="KW-0812">Transmembrane</keyword>
<feature type="transmembrane region" description="Helical" evidence="1">
    <location>
        <begin position="117"/>
        <end position="137"/>
    </location>
</feature>
<comment type="caution">
    <text evidence="2">The sequence shown here is derived from an EMBL/GenBank/DDBJ whole genome shotgun (WGS) entry which is preliminary data.</text>
</comment>
<dbReference type="EMBL" id="SKBQ01000010">
    <property type="protein sequence ID" value="TPX18630.1"/>
    <property type="molecule type" value="Genomic_DNA"/>
</dbReference>
<proteinExistence type="predicted"/>
<evidence type="ECO:0000313" key="3">
    <source>
        <dbReference type="Proteomes" id="UP000319257"/>
    </source>
</evidence>
<evidence type="ECO:0000256" key="1">
    <source>
        <dbReference type="SAM" id="Phobius"/>
    </source>
</evidence>
<gene>
    <name evidence="2" type="ORF">E0L32_002487</name>
</gene>
<dbReference type="Proteomes" id="UP000319257">
    <property type="component" value="Unassembled WGS sequence"/>
</dbReference>
<dbReference type="GeneID" id="41969934"/>
<evidence type="ECO:0000313" key="2">
    <source>
        <dbReference type="EMBL" id="TPX18630.1"/>
    </source>
</evidence>
<sequence length="188" mass="20159">MATIPDTLRAGAQEMNQWPRRANTAHFPDVMELVPVKRFPTMETAIASPLVATTTYRIITMPMTDNPFTTAAIRLGTTTMTTDSPAMASAAARRGITIVTADNPVWRGSTIMRAESLAMLAVAILSSTTTSMVTMIIPMTEGTMAMAIGHTTPMTMPTSASTHPFLRTEIAVASDSAIVPKELQHHLG</sequence>
<organism evidence="2 3">
    <name type="scientific">Thyridium curvatum</name>
    <dbReference type="NCBI Taxonomy" id="1093900"/>
    <lineage>
        <taxon>Eukaryota</taxon>
        <taxon>Fungi</taxon>
        <taxon>Dikarya</taxon>
        <taxon>Ascomycota</taxon>
        <taxon>Pezizomycotina</taxon>
        <taxon>Sordariomycetes</taxon>
        <taxon>Sordariomycetidae</taxon>
        <taxon>Thyridiales</taxon>
        <taxon>Thyridiaceae</taxon>
        <taxon>Thyridium</taxon>
    </lineage>
</organism>
<reference evidence="2 3" key="1">
    <citation type="submission" date="2019-06" db="EMBL/GenBank/DDBJ databases">
        <title>Draft genome sequence of the filamentous fungus Phialemoniopsis curvata isolated from diesel fuel.</title>
        <authorList>
            <person name="Varaljay V.A."/>
            <person name="Lyon W.J."/>
            <person name="Crouch A.L."/>
            <person name="Drake C.E."/>
            <person name="Hollomon J.M."/>
            <person name="Nadeau L.J."/>
            <person name="Nunn H.S."/>
            <person name="Stevenson B.S."/>
            <person name="Bojanowski C.L."/>
            <person name="Crookes-Goodson W.J."/>
        </authorList>
    </citation>
    <scope>NUCLEOTIDE SEQUENCE [LARGE SCALE GENOMIC DNA]</scope>
    <source>
        <strain evidence="2 3">D216</strain>
    </source>
</reference>
<dbReference type="RefSeq" id="XP_031000341.1">
    <property type="nucleotide sequence ID" value="XM_031136681.1"/>
</dbReference>